<feature type="domain" description="Coenzyme Q-binding protein COQ10 START" evidence="1">
    <location>
        <begin position="119"/>
        <end position="266"/>
    </location>
</feature>
<dbReference type="OrthoDB" id="5732at2759"/>
<name>A0A9P0YXE0_CUSEU</name>
<dbReference type="AlphaFoldDB" id="A0A9P0YXE0"/>
<organism evidence="2 3">
    <name type="scientific">Cuscuta europaea</name>
    <name type="common">European dodder</name>
    <dbReference type="NCBI Taxonomy" id="41803"/>
    <lineage>
        <taxon>Eukaryota</taxon>
        <taxon>Viridiplantae</taxon>
        <taxon>Streptophyta</taxon>
        <taxon>Embryophyta</taxon>
        <taxon>Tracheophyta</taxon>
        <taxon>Spermatophyta</taxon>
        <taxon>Magnoliopsida</taxon>
        <taxon>eudicotyledons</taxon>
        <taxon>Gunneridae</taxon>
        <taxon>Pentapetalae</taxon>
        <taxon>asterids</taxon>
        <taxon>lamiids</taxon>
        <taxon>Solanales</taxon>
        <taxon>Convolvulaceae</taxon>
        <taxon>Cuscuteae</taxon>
        <taxon>Cuscuta</taxon>
        <taxon>Cuscuta subgen. Cuscuta</taxon>
    </lineage>
</organism>
<reference evidence="2" key="1">
    <citation type="submission" date="2022-07" db="EMBL/GenBank/DDBJ databases">
        <authorList>
            <person name="Macas J."/>
            <person name="Novak P."/>
            <person name="Neumann P."/>
        </authorList>
    </citation>
    <scope>NUCLEOTIDE SEQUENCE</scope>
</reference>
<keyword evidence="3" id="KW-1185">Reference proteome</keyword>
<evidence type="ECO:0000259" key="1">
    <source>
        <dbReference type="Pfam" id="PF03364"/>
    </source>
</evidence>
<dbReference type="Gene3D" id="3.30.530.20">
    <property type="match status" value="1"/>
</dbReference>
<proteinExistence type="predicted"/>
<dbReference type="InterPro" id="IPR005031">
    <property type="entry name" value="COQ10_START"/>
</dbReference>
<dbReference type="CDD" id="cd08866">
    <property type="entry name" value="SRPBCC_11"/>
    <property type="match status" value="1"/>
</dbReference>
<dbReference type="EMBL" id="CAMAPE010000010">
    <property type="protein sequence ID" value="CAH9078874.1"/>
    <property type="molecule type" value="Genomic_DNA"/>
</dbReference>
<evidence type="ECO:0000313" key="2">
    <source>
        <dbReference type="EMBL" id="CAH9078874.1"/>
    </source>
</evidence>
<dbReference type="PANTHER" id="PTHR34060">
    <property type="entry name" value="POLYKETIDE CYCLASE / DEHYDRASE AND LIPID TRANSPORT PROTEIN"/>
    <property type="match status" value="1"/>
</dbReference>
<dbReference type="Proteomes" id="UP001152484">
    <property type="component" value="Unassembled WGS sequence"/>
</dbReference>
<dbReference type="Pfam" id="PF03364">
    <property type="entry name" value="Polyketide_cyc"/>
    <property type="match status" value="1"/>
</dbReference>
<dbReference type="PANTHER" id="PTHR34060:SF1">
    <property type="entry name" value="POLYKETIDE CYCLASE _ DEHYDRASE AND LIPID TRANSPORT PROTEIN"/>
    <property type="match status" value="1"/>
</dbReference>
<gene>
    <name evidence="2" type="ORF">CEURO_LOCUS6969</name>
</gene>
<dbReference type="SUPFAM" id="SSF55961">
    <property type="entry name" value="Bet v1-like"/>
    <property type="match status" value="1"/>
</dbReference>
<comment type="caution">
    <text evidence="2">The sequence shown here is derived from an EMBL/GenBank/DDBJ whole genome shotgun (WGS) entry which is preliminary data.</text>
</comment>
<dbReference type="InterPro" id="IPR023393">
    <property type="entry name" value="START-like_dom_sf"/>
</dbReference>
<sequence length="284" mass="32420">MTMMMIKISSFHFPTECHFPPPGRLLPYYYSVRTCYHSRSPPAPISHGNNNLGYRRYPPAKFGSSATRTSKASPKDIEISCSDGLFSEVFGEAARNDGIDVVIEETGTNQRTIRSKVVVNASLDTVWNVLTDYERLPDFIPGLTVSQLLQKQPNFARLFQIGEQTFLFGLKLDAKGVIDCYEKELQILPHGRRRDIYFKMIEGDFQVFEGKWSVEQYNTCGDRPCDTALCQELWTTLLYAVRVEPKLWLPVRLLESKLSEEIKANLSSVREEAQRVCHSNHPSE</sequence>
<evidence type="ECO:0000313" key="3">
    <source>
        <dbReference type="Proteomes" id="UP001152484"/>
    </source>
</evidence>
<accession>A0A9P0YXE0</accession>
<protein>
    <recommendedName>
        <fullName evidence="1">Coenzyme Q-binding protein COQ10 START domain-containing protein</fullName>
    </recommendedName>
</protein>